<protein>
    <submittedName>
        <fullName evidence="1">Uncharacterized protein</fullName>
    </submittedName>
</protein>
<evidence type="ECO:0000313" key="2">
    <source>
        <dbReference type="Proteomes" id="UP000596661"/>
    </source>
</evidence>
<organism evidence="1 2">
    <name type="scientific">Cannabis sativa</name>
    <name type="common">Hemp</name>
    <name type="synonym">Marijuana</name>
    <dbReference type="NCBI Taxonomy" id="3483"/>
    <lineage>
        <taxon>Eukaryota</taxon>
        <taxon>Viridiplantae</taxon>
        <taxon>Streptophyta</taxon>
        <taxon>Embryophyta</taxon>
        <taxon>Tracheophyta</taxon>
        <taxon>Spermatophyta</taxon>
        <taxon>Magnoliopsida</taxon>
        <taxon>eudicotyledons</taxon>
        <taxon>Gunneridae</taxon>
        <taxon>Pentapetalae</taxon>
        <taxon>rosids</taxon>
        <taxon>fabids</taxon>
        <taxon>Rosales</taxon>
        <taxon>Cannabaceae</taxon>
        <taxon>Cannabis</taxon>
    </lineage>
</organism>
<accession>A0A803QSM1</accession>
<dbReference type="EnsemblPlants" id="evm.model.ctgX69.2">
    <property type="protein sequence ID" value="cds.evm.model.ctgX69.2"/>
    <property type="gene ID" value="evm.TU.ctgX69.2"/>
</dbReference>
<name>A0A803QSM1_CANSA</name>
<dbReference type="Gramene" id="evm.model.ctgX69.2">
    <property type="protein sequence ID" value="cds.evm.model.ctgX69.2"/>
    <property type="gene ID" value="evm.TU.ctgX69.2"/>
</dbReference>
<dbReference type="Proteomes" id="UP000596661">
    <property type="component" value="Unassembled WGS sequence"/>
</dbReference>
<evidence type="ECO:0000313" key="1">
    <source>
        <dbReference type="EnsemblPlants" id="cds.evm.model.ctgX69.2"/>
    </source>
</evidence>
<sequence>VRDKELRSDLESALPASADIELKLVNGTWDPESVISIETRGQGSLDLDSRFCTKEWNSRVE</sequence>
<keyword evidence="2" id="KW-1185">Reference proteome</keyword>
<proteinExistence type="predicted"/>
<reference evidence="1" key="1">
    <citation type="submission" date="2021-03" db="UniProtKB">
        <authorList>
            <consortium name="EnsemblPlants"/>
        </authorList>
    </citation>
    <scope>IDENTIFICATION</scope>
</reference>
<dbReference type="AlphaFoldDB" id="A0A803QSM1"/>